<dbReference type="InterPro" id="IPR016047">
    <property type="entry name" value="M23ase_b-sheet_dom"/>
</dbReference>
<dbReference type="PATRIC" id="fig|84292.3.peg.1778"/>
<sequence>MAEENSSPEGENPTETTPPTRRSRRSETPAARRTAAVAQRKSAVAERKAAVAARKAAATAPVRTTPKAPSRVTKPLRSMVILSMVGGLVATAAIPAFAAMPQSEEAITQHQIAADNAQSLLVASDASASQIQRESYSATTQEEIDEKKAKEAAEAAAVARAEAAAAAAAAAASSSSSSVPMNISLTSPGTGEVRWPLLTFTKGRGLGDSGYHQGVDLLADGGTPIYAAAAGVVRVSSESHYGYGVAVTIDHVVGGQQVNTVYGHMTYGSRQVQAGQYVEAGQLIGLVGSTGRSTANHLHFEVHINGSVVDPWAWLQVNAG</sequence>
<reference evidence="3" key="1">
    <citation type="submission" date="2015-04" db="EMBL/GenBank/DDBJ databases">
        <title>Complete genome sequence of Microbacterium chocolatum SIT 101, a bacterium enantioselectively hydrolyzing mesomeric diesters.</title>
        <authorList>
            <person name="Li X."/>
            <person name="Xu Y."/>
        </authorList>
    </citation>
    <scope>NUCLEOTIDE SEQUENCE [LARGE SCALE GENOMIC DNA]</scope>
    <source>
        <strain evidence="3">SIT 101</strain>
    </source>
</reference>
<accession>A0A0M8MG81</accession>
<evidence type="ECO:0000313" key="4">
    <source>
        <dbReference type="Proteomes" id="UP000037737"/>
    </source>
</evidence>
<dbReference type="PANTHER" id="PTHR21666">
    <property type="entry name" value="PEPTIDASE-RELATED"/>
    <property type="match status" value="1"/>
</dbReference>
<dbReference type="CDD" id="cd12797">
    <property type="entry name" value="M23_peptidase"/>
    <property type="match status" value="1"/>
</dbReference>
<dbReference type="EMBL" id="LAVO01000007">
    <property type="protein sequence ID" value="KOS10868.1"/>
    <property type="molecule type" value="Genomic_DNA"/>
</dbReference>
<feature type="compositionally biased region" description="Low complexity" evidence="1">
    <location>
        <begin position="7"/>
        <end position="20"/>
    </location>
</feature>
<dbReference type="AlphaFoldDB" id="A0A0M8MG81"/>
<evidence type="ECO:0000259" key="2">
    <source>
        <dbReference type="Pfam" id="PF01551"/>
    </source>
</evidence>
<feature type="region of interest" description="Disordered" evidence="1">
    <location>
        <begin position="1"/>
        <end position="72"/>
    </location>
</feature>
<protein>
    <submittedName>
        <fullName evidence="3">Peptidase M23</fullName>
    </submittedName>
</protein>
<keyword evidence="4" id="KW-1185">Reference proteome</keyword>
<dbReference type="SUPFAM" id="SSF51261">
    <property type="entry name" value="Duplicated hybrid motif"/>
    <property type="match status" value="1"/>
</dbReference>
<dbReference type="InterPro" id="IPR011055">
    <property type="entry name" value="Dup_hybrid_motif"/>
</dbReference>
<dbReference type="Gene3D" id="2.70.70.10">
    <property type="entry name" value="Glucose Permease (Domain IIA)"/>
    <property type="match status" value="1"/>
</dbReference>
<dbReference type="Pfam" id="PF01551">
    <property type="entry name" value="Peptidase_M23"/>
    <property type="match status" value="1"/>
</dbReference>
<dbReference type="Proteomes" id="UP000037737">
    <property type="component" value="Unassembled WGS sequence"/>
</dbReference>
<evidence type="ECO:0000256" key="1">
    <source>
        <dbReference type="SAM" id="MobiDB-lite"/>
    </source>
</evidence>
<feature type="compositionally biased region" description="Low complexity" evidence="1">
    <location>
        <begin position="50"/>
        <end position="69"/>
    </location>
</feature>
<organism evidence="3 4">
    <name type="scientific">Microbacterium aurantiacum</name>
    <dbReference type="NCBI Taxonomy" id="162393"/>
    <lineage>
        <taxon>Bacteria</taxon>
        <taxon>Bacillati</taxon>
        <taxon>Actinomycetota</taxon>
        <taxon>Actinomycetes</taxon>
        <taxon>Micrococcales</taxon>
        <taxon>Microbacteriaceae</taxon>
        <taxon>Microbacterium</taxon>
    </lineage>
</organism>
<comment type="caution">
    <text evidence="3">The sequence shown here is derived from an EMBL/GenBank/DDBJ whole genome shotgun (WGS) entry which is preliminary data.</text>
</comment>
<dbReference type="InterPro" id="IPR050570">
    <property type="entry name" value="Cell_wall_metabolism_enzyme"/>
</dbReference>
<dbReference type="PANTHER" id="PTHR21666:SF270">
    <property type="entry name" value="MUREIN HYDROLASE ACTIVATOR ENVC"/>
    <property type="match status" value="1"/>
</dbReference>
<feature type="domain" description="M23ase beta-sheet core" evidence="2">
    <location>
        <begin position="211"/>
        <end position="311"/>
    </location>
</feature>
<dbReference type="GO" id="GO:0004222">
    <property type="term" value="F:metalloendopeptidase activity"/>
    <property type="evidence" value="ECO:0007669"/>
    <property type="project" value="TreeGrafter"/>
</dbReference>
<name>A0A0M8MG81_9MICO</name>
<dbReference type="KEGG" id="mcw:A8L33_13430"/>
<evidence type="ECO:0000313" key="3">
    <source>
        <dbReference type="EMBL" id="KOS10868.1"/>
    </source>
</evidence>
<proteinExistence type="predicted"/>
<dbReference type="OrthoDB" id="1099523at2"/>
<gene>
    <name evidence="3" type="ORF">XI38_08725</name>
</gene>